<evidence type="ECO:0000313" key="2">
    <source>
        <dbReference type="Proteomes" id="UP000092573"/>
    </source>
</evidence>
<dbReference type="AlphaFoldDB" id="A0A1B1MZE5"/>
<dbReference type="EMBL" id="CP014167">
    <property type="protein sequence ID" value="ANS74529.1"/>
    <property type="molecule type" value="Genomic_DNA"/>
</dbReference>
<dbReference type="KEGG" id="pyg:AWM70_07970"/>
<dbReference type="STRING" id="1462996.AWM70_07970"/>
<gene>
    <name evidence="1" type="ORF">AWM70_07970</name>
</gene>
<organism evidence="1 2">
    <name type="scientific">Paenibacillus yonginensis</name>
    <dbReference type="NCBI Taxonomy" id="1462996"/>
    <lineage>
        <taxon>Bacteria</taxon>
        <taxon>Bacillati</taxon>
        <taxon>Bacillota</taxon>
        <taxon>Bacilli</taxon>
        <taxon>Bacillales</taxon>
        <taxon>Paenibacillaceae</taxon>
        <taxon>Paenibacillus</taxon>
    </lineage>
</organism>
<keyword evidence="2" id="KW-1185">Reference proteome</keyword>
<reference evidence="1 2" key="1">
    <citation type="submission" date="2016-01" db="EMBL/GenBank/DDBJ databases">
        <title>Complete Genome Sequence of Paenibacillus yonginensis DCY84, a novel Plant Growth-Promoting Bacteria with Elicitation of Induced Systemic Resistance.</title>
        <authorList>
            <person name="Kim Y.J."/>
            <person name="Yang D.C."/>
            <person name="Sukweenadhi J."/>
        </authorList>
    </citation>
    <scope>NUCLEOTIDE SEQUENCE [LARGE SCALE GENOMIC DNA]</scope>
    <source>
        <strain evidence="1 2">DCY84</strain>
    </source>
</reference>
<evidence type="ECO:0000313" key="1">
    <source>
        <dbReference type="EMBL" id="ANS74529.1"/>
    </source>
</evidence>
<dbReference type="Proteomes" id="UP000092573">
    <property type="component" value="Chromosome"/>
</dbReference>
<protein>
    <submittedName>
        <fullName evidence="1">Uncharacterized protein</fullName>
    </submittedName>
</protein>
<proteinExistence type="predicted"/>
<accession>A0A1B1MZE5</accession>
<name>A0A1B1MZE5_9BACL</name>
<sequence length="77" mass="9178">MKRIFCTDQQWRYYSCKPFLEHKIPTLDDAVIEIEKRSLADEYIAVCLKESNKLIGELFNKKEEPETYSIGWNFNAK</sequence>